<evidence type="ECO:0000313" key="2">
    <source>
        <dbReference type="EMBL" id="CAD8401820.1"/>
    </source>
</evidence>
<organism evidence="2">
    <name type="scientific">Rhodosorus marinus</name>
    <dbReference type="NCBI Taxonomy" id="101924"/>
    <lineage>
        <taxon>Eukaryota</taxon>
        <taxon>Rhodophyta</taxon>
        <taxon>Stylonematophyceae</taxon>
        <taxon>Stylonematales</taxon>
        <taxon>Stylonemataceae</taxon>
        <taxon>Rhodosorus</taxon>
    </lineage>
</organism>
<reference evidence="2" key="1">
    <citation type="submission" date="2021-01" db="EMBL/GenBank/DDBJ databases">
        <authorList>
            <person name="Corre E."/>
            <person name="Pelletier E."/>
            <person name="Niang G."/>
            <person name="Scheremetjew M."/>
            <person name="Finn R."/>
            <person name="Kale V."/>
            <person name="Holt S."/>
            <person name="Cochrane G."/>
            <person name="Meng A."/>
            <person name="Brown T."/>
            <person name="Cohen L."/>
        </authorList>
    </citation>
    <scope>NUCLEOTIDE SEQUENCE</scope>
    <source>
        <strain evidence="2">UTEX LB 2760</strain>
    </source>
</reference>
<accession>A0A7S0BS77</accession>
<name>A0A7S0BS77_9RHOD</name>
<protein>
    <submittedName>
        <fullName evidence="2">Uncharacterized protein</fullName>
    </submittedName>
</protein>
<gene>
    <name evidence="2" type="ORF">RMAR0315_LOCUS11824</name>
</gene>
<sequence length="148" mass="17449">MMRRGILAGMRDLVPGLSRRFVSGKAETKELWQGTQWRRRRLMDFALKGAQVPSEMLRNGQGYLWIGRHGAAWPLAATPISEEESFRPLKEGVQARKLTNRAVRHKRKEILRQRRKKEMHKIIKNELYPRQKRKPKNTVIVPNRERSD</sequence>
<dbReference type="AlphaFoldDB" id="A0A7S0BS77"/>
<proteinExistence type="predicted"/>
<evidence type="ECO:0000256" key="1">
    <source>
        <dbReference type="SAM" id="MobiDB-lite"/>
    </source>
</evidence>
<feature type="region of interest" description="Disordered" evidence="1">
    <location>
        <begin position="126"/>
        <end position="148"/>
    </location>
</feature>
<dbReference type="EMBL" id="HBEK01021591">
    <property type="protein sequence ID" value="CAD8401820.1"/>
    <property type="molecule type" value="Transcribed_RNA"/>
</dbReference>